<proteinExistence type="inferred from homology"/>
<keyword evidence="3" id="KW-0723">Serine/threonine-protein kinase</keyword>
<evidence type="ECO:0000313" key="20">
    <source>
        <dbReference type="EnsemblPlants" id="Solyc03g006920.3.1"/>
    </source>
</evidence>
<evidence type="ECO:0000256" key="12">
    <source>
        <dbReference type="ARBA" id="ARBA00023211"/>
    </source>
</evidence>
<name>A0A3Q7FFT7_SOLLC</name>
<sequence length="969" mass="107837">MPVFHVFLSLEKMDEVRMHRQYRIELRRREQAREALLRGGVLPPPAVGSSCVKGERPSMEDEISIHPNFCSPPINGGRPIHFYAVFDGHGGPQVSALCREKMHLIIEEELMRPENNTNMTSSSSSSYRREERDMEATWIRILQRSFQRMDKMICFNCDCPTLTYSYLCPPNHDLRQIGSTAIIAIVTDHAIVIANCGDSRAVMSSAGNTIPLSFDHKPSRRDELARIRAAGGELVYSNGLRVQGVLTMSRAIGDSFLKPYIISDPEFTFVNRKVNDECLILASDGLWDVVSNETASQIATVCVQGEAIFFSPSESAASLLTRIATGRNSTDNSHNLLAPLAGGIAAAASLLILFTLCFRKISLKRTVPSSDSESKPPHRFSYTSLRRATSKFSPSLRLGQGGFGSVYRGTVKSPTTNSNVSVAVKVMDAGSLQGEREFQNELFFAGKIDSKYIVSTIGFSSDQRGRRMLLVYELLANGSLQDCLLHRKCSELKDWKKRFTIALDIAKGLEYLHHFCDPPAIHGDIKPSNILLDDNFNAKIGDFGLARLKAEDHIEIEVRKESPVGNAAEDNGSVAEETESVITVNCLDEFHRGVEQSPESFVRHEASPETVTGVELSPEAPVVFPRTVAAMASPSEGLEKTSLSEGKDWWWKQDTGGTDSGAVKDYVMEWIGSEIKKERPKTEWIGASSSSGPVGKIEKKKHRKRLDWWVSLDDEKNGKEEKRRPAREWWKEEYCEELARKKKKKKKEQGGKGSISDDCHSESWWPRDDELYTAKKKKRSRSRGSKSSMDWWLDGFSSELRRARKNSYDSASGDIPKSGGISSTPSMRGTVCYVAPEYGSCGDLSEKCDVYSYGVLLLVLIAGRRPLQVTGSPMSEFQRANLLSWARHLARAGKLLDLVDQSVESLDKEQALLSITVALLCLQKSPARRPSMKEVVGMLSGDLEAPQLPVELSPSPPSRFPIKSHKKVR</sequence>
<dbReference type="Gene3D" id="1.10.510.10">
    <property type="entry name" value="Transferase(Phosphotransferase) domain 1"/>
    <property type="match status" value="2"/>
</dbReference>
<evidence type="ECO:0000313" key="21">
    <source>
        <dbReference type="Proteomes" id="UP000004994"/>
    </source>
</evidence>
<dbReference type="SUPFAM" id="SSF81606">
    <property type="entry name" value="PP2C-like"/>
    <property type="match status" value="1"/>
</dbReference>
<dbReference type="FunFam" id="3.60.40.10:FF:000291">
    <property type="entry name" value="Protein phosphatase 2C 50"/>
    <property type="match status" value="1"/>
</dbReference>
<comment type="catalytic activity">
    <reaction evidence="14">
        <text>L-seryl-[protein] + ATP = O-phospho-L-seryl-[protein] + ADP + H(+)</text>
        <dbReference type="Rhea" id="RHEA:17989"/>
        <dbReference type="Rhea" id="RHEA-COMP:9863"/>
        <dbReference type="Rhea" id="RHEA-COMP:11604"/>
        <dbReference type="ChEBI" id="CHEBI:15378"/>
        <dbReference type="ChEBI" id="CHEBI:29999"/>
        <dbReference type="ChEBI" id="CHEBI:30616"/>
        <dbReference type="ChEBI" id="CHEBI:83421"/>
        <dbReference type="ChEBI" id="CHEBI:456216"/>
        <dbReference type="EC" id="2.7.11.1"/>
    </reaction>
</comment>
<dbReference type="SMART" id="SM00332">
    <property type="entry name" value="PP2Cc"/>
    <property type="match status" value="1"/>
</dbReference>
<dbReference type="InterPro" id="IPR000719">
    <property type="entry name" value="Prot_kinase_dom"/>
</dbReference>
<evidence type="ECO:0000256" key="9">
    <source>
        <dbReference type="ARBA" id="ARBA00022840"/>
    </source>
</evidence>
<evidence type="ECO:0000256" key="3">
    <source>
        <dbReference type="ARBA" id="ARBA00022527"/>
    </source>
</evidence>
<keyword evidence="21" id="KW-1185">Reference proteome</keyword>
<dbReference type="CDD" id="cd00143">
    <property type="entry name" value="PP2Cc"/>
    <property type="match status" value="1"/>
</dbReference>
<feature type="binding site" evidence="15">
    <location>
        <position position="425"/>
    </location>
    <ligand>
        <name>ATP</name>
        <dbReference type="ChEBI" id="CHEBI:30616"/>
    </ligand>
</feature>
<keyword evidence="6 15" id="KW-0547">Nucleotide-binding</keyword>
<evidence type="ECO:0000256" key="6">
    <source>
        <dbReference type="ARBA" id="ARBA00022741"/>
    </source>
</evidence>
<dbReference type="Gene3D" id="3.30.200.20">
    <property type="entry name" value="Phosphorylase Kinase, domain 1"/>
    <property type="match status" value="1"/>
</dbReference>
<dbReference type="FunCoup" id="A0A3Q7FFT7">
    <property type="interactions" value="1367"/>
</dbReference>
<dbReference type="InterPro" id="IPR017441">
    <property type="entry name" value="Protein_kinase_ATP_BS"/>
</dbReference>
<comment type="cofactor">
    <cofactor evidence="2">
        <name>Mg(2+)</name>
        <dbReference type="ChEBI" id="CHEBI:18420"/>
    </cofactor>
</comment>
<accession>A0A3Q7FFT7</accession>
<dbReference type="Pfam" id="PF00481">
    <property type="entry name" value="PP2C"/>
    <property type="match status" value="1"/>
</dbReference>
<evidence type="ECO:0000256" key="16">
    <source>
        <dbReference type="RuleBase" id="RU003465"/>
    </source>
</evidence>
<keyword evidence="11 16" id="KW-0904">Protein phosphatase</keyword>
<dbReference type="SMART" id="SM00220">
    <property type="entry name" value="S_TKc"/>
    <property type="match status" value="1"/>
</dbReference>
<feature type="domain" description="Protein kinase" evidence="18">
    <location>
        <begin position="392"/>
        <end position="948"/>
    </location>
</feature>
<dbReference type="InterPro" id="IPR000222">
    <property type="entry name" value="PP2C_BS"/>
</dbReference>
<dbReference type="InterPro" id="IPR001932">
    <property type="entry name" value="PPM-type_phosphatase-like_dom"/>
</dbReference>
<keyword evidence="8 16" id="KW-0378">Hydrolase</keyword>
<dbReference type="InterPro" id="IPR001245">
    <property type="entry name" value="Ser-Thr/Tyr_kinase_cat_dom"/>
</dbReference>
<dbReference type="PROSITE" id="PS51746">
    <property type="entry name" value="PPM_2"/>
    <property type="match status" value="1"/>
</dbReference>
<keyword evidence="7" id="KW-0418">Kinase</keyword>
<dbReference type="PaxDb" id="4081-Solyc03g006920.2.1"/>
<dbReference type="GO" id="GO:0005524">
    <property type="term" value="F:ATP binding"/>
    <property type="evidence" value="ECO:0007669"/>
    <property type="project" value="UniProtKB-UniRule"/>
</dbReference>
<evidence type="ECO:0000256" key="10">
    <source>
        <dbReference type="ARBA" id="ARBA00022842"/>
    </source>
</evidence>
<protein>
    <submittedName>
        <fullName evidence="20">Uncharacterized protein</fullName>
    </submittedName>
</protein>
<dbReference type="GO" id="GO:0004674">
    <property type="term" value="F:protein serine/threonine kinase activity"/>
    <property type="evidence" value="ECO:0007669"/>
    <property type="project" value="UniProtKB-KW"/>
</dbReference>
<keyword evidence="12" id="KW-0464">Manganese</keyword>
<dbReference type="AlphaFoldDB" id="A0A3Q7FFT7"/>
<keyword evidence="4" id="KW-0808">Transferase</keyword>
<dbReference type="Proteomes" id="UP000004994">
    <property type="component" value="Chromosome 3"/>
</dbReference>
<evidence type="ECO:0000259" key="19">
    <source>
        <dbReference type="PROSITE" id="PS51746"/>
    </source>
</evidence>
<keyword evidence="5" id="KW-0479">Metal-binding</keyword>
<dbReference type="InterPro" id="IPR044576">
    <property type="entry name" value="At4g25390-like"/>
</dbReference>
<dbReference type="PROSITE" id="PS00107">
    <property type="entry name" value="PROTEIN_KINASE_ATP"/>
    <property type="match status" value="1"/>
</dbReference>
<dbReference type="Gramene" id="Solyc03g006920.3.1">
    <property type="protein sequence ID" value="Solyc03g006920.3.1"/>
    <property type="gene ID" value="Solyc03g006920.3"/>
</dbReference>
<dbReference type="FunFam" id="1.10.510.10:FF:001023">
    <property type="entry name" value="Os07g0541700 protein"/>
    <property type="match status" value="1"/>
</dbReference>
<dbReference type="STRING" id="4081.A0A3Q7FFT7"/>
<dbReference type="PROSITE" id="PS50011">
    <property type="entry name" value="PROTEIN_KINASE_DOM"/>
    <property type="match status" value="1"/>
</dbReference>
<reference evidence="20" key="2">
    <citation type="submission" date="2019-01" db="UniProtKB">
        <authorList>
            <consortium name="EnsemblPlants"/>
        </authorList>
    </citation>
    <scope>IDENTIFICATION</scope>
    <source>
        <strain evidence="20">cv. Heinz 1706</strain>
    </source>
</reference>
<dbReference type="InterPro" id="IPR011009">
    <property type="entry name" value="Kinase-like_dom_sf"/>
</dbReference>
<dbReference type="EnsemblPlants" id="Solyc03g006920.3.1">
    <property type="protein sequence ID" value="Solyc03g006920.3.1"/>
    <property type="gene ID" value="Solyc03g006920.3"/>
</dbReference>
<dbReference type="GO" id="GO:0004721">
    <property type="term" value="F:phosphoprotein phosphatase activity"/>
    <property type="evidence" value="ECO:0007669"/>
    <property type="project" value="UniProtKB-KW"/>
</dbReference>
<evidence type="ECO:0000256" key="11">
    <source>
        <dbReference type="ARBA" id="ARBA00022912"/>
    </source>
</evidence>
<comment type="cofactor">
    <cofactor evidence="1">
        <name>Mn(2+)</name>
        <dbReference type="ChEBI" id="CHEBI:29035"/>
    </cofactor>
</comment>
<keyword evidence="10" id="KW-0460">Magnesium</keyword>
<dbReference type="PANTHER" id="PTHR46821">
    <property type="entry name" value="OS07G0586332 PROTEIN"/>
    <property type="match status" value="1"/>
</dbReference>
<dbReference type="SUPFAM" id="SSF56112">
    <property type="entry name" value="Protein kinase-like (PK-like)"/>
    <property type="match status" value="1"/>
</dbReference>
<evidence type="ECO:0000256" key="14">
    <source>
        <dbReference type="ARBA" id="ARBA00048679"/>
    </source>
</evidence>
<evidence type="ECO:0000256" key="15">
    <source>
        <dbReference type="PROSITE-ProRule" id="PRU10141"/>
    </source>
</evidence>
<evidence type="ECO:0000256" key="7">
    <source>
        <dbReference type="ARBA" id="ARBA00022777"/>
    </source>
</evidence>
<keyword evidence="9 15" id="KW-0067">ATP-binding</keyword>
<evidence type="ECO:0000256" key="13">
    <source>
        <dbReference type="ARBA" id="ARBA00047899"/>
    </source>
</evidence>
<dbReference type="PANTHER" id="PTHR46821:SF7">
    <property type="entry name" value="PROTEIN KINASE SUPERFAMILY PROTEIN"/>
    <property type="match status" value="1"/>
</dbReference>
<evidence type="ECO:0000256" key="1">
    <source>
        <dbReference type="ARBA" id="ARBA00001936"/>
    </source>
</evidence>
<dbReference type="Pfam" id="PF07714">
    <property type="entry name" value="PK_Tyr_Ser-Thr"/>
    <property type="match status" value="1"/>
</dbReference>
<dbReference type="InterPro" id="IPR036457">
    <property type="entry name" value="PPM-type-like_dom_sf"/>
</dbReference>
<dbReference type="PROSITE" id="PS01032">
    <property type="entry name" value="PPM_1"/>
    <property type="match status" value="1"/>
</dbReference>
<comment type="catalytic activity">
    <reaction evidence="13">
        <text>L-threonyl-[protein] + ATP = O-phospho-L-threonyl-[protein] + ADP + H(+)</text>
        <dbReference type="Rhea" id="RHEA:46608"/>
        <dbReference type="Rhea" id="RHEA-COMP:11060"/>
        <dbReference type="Rhea" id="RHEA-COMP:11605"/>
        <dbReference type="ChEBI" id="CHEBI:15378"/>
        <dbReference type="ChEBI" id="CHEBI:30013"/>
        <dbReference type="ChEBI" id="CHEBI:30616"/>
        <dbReference type="ChEBI" id="CHEBI:61977"/>
        <dbReference type="ChEBI" id="CHEBI:456216"/>
        <dbReference type="EC" id="2.7.11.1"/>
    </reaction>
</comment>
<evidence type="ECO:0000256" key="17">
    <source>
        <dbReference type="SAM" id="MobiDB-lite"/>
    </source>
</evidence>
<dbReference type="Gene3D" id="3.60.40.10">
    <property type="entry name" value="PPM-type phosphatase domain"/>
    <property type="match status" value="1"/>
</dbReference>
<feature type="region of interest" description="Disordered" evidence="17">
    <location>
        <begin position="947"/>
        <end position="969"/>
    </location>
</feature>
<evidence type="ECO:0000256" key="2">
    <source>
        <dbReference type="ARBA" id="ARBA00001946"/>
    </source>
</evidence>
<feature type="domain" description="PPM-type phosphatase" evidence="19">
    <location>
        <begin position="46"/>
        <end position="340"/>
    </location>
</feature>
<dbReference type="OMA" id="RRPTREW"/>
<dbReference type="InParanoid" id="A0A3Q7FFT7"/>
<evidence type="ECO:0000256" key="8">
    <source>
        <dbReference type="ARBA" id="ARBA00022801"/>
    </source>
</evidence>
<organism evidence="20">
    <name type="scientific">Solanum lycopersicum</name>
    <name type="common">Tomato</name>
    <name type="synonym">Lycopersicon esculentum</name>
    <dbReference type="NCBI Taxonomy" id="4081"/>
    <lineage>
        <taxon>Eukaryota</taxon>
        <taxon>Viridiplantae</taxon>
        <taxon>Streptophyta</taxon>
        <taxon>Embryophyta</taxon>
        <taxon>Tracheophyta</taxon>
        <taxon>Spermatophyta</taxon>
        <taxon>Magnoliopsida</taxon>
        <taxon>eudicotyledons</taxon>
        <taxon>Gunneridae</taxon>
        <taxon>Pentapetalae</taxon>
        <taxon>asterids</taxon>
        <taxon>lamiids</taxon>
        <taxon>Solanales</taxon>
        <taxon>Solanaceae</taxon>
        <taxon>Solanoideae</taxon>
        <taxon>Solaneae</taxon>
        <taxon>Solanum</taxon>
        <taxon>Solanum subgen. Lycopersicon</taxon>
    </lineage>
</organism>
<comment type="similarity">
    <text evidence="16">Belongs to the PP2C family.</text>
</comment>
<evidence type="ECO:0000259" key="18">
    <source>
        <dbReference type="PROSITE" id="PS50011"/>
    </source>
</evidence>
<evidence type="ECO:0000256" key="4">
    <source>
        <dbReference type="ARBA" id="ARBA00022679"/>
    </source>
</evidence>
<reference evidence="20" key="1">
    <citation type="journal article" date="2012" name="Nature">
        <title>The tomato genome sequence provides insights into fleshy fruit evolution.</title>
        <authorList>
            <consortium name="Tomato Genome Consortium"/>
        </authorList>
    </citation>
    <scope>NUCLEOTIDE SEQUENCE [LARGE SCALE GENOMIC DNA]</scope>
    <source>
        <strain evidence="20">cv. Heinz 1706</strain>
    </source>
</reference>
<dbReference type="GO" id="GO:0046872">
    <property type="term" value="F:metal ion binding"/>
    <property type="evidence" value="ECO:0007669"/>
    <property type="project" value="UniProtKB-KW"/>
</dbReference>
<evidence type="ECO:0000256" key="5">
    <source>
        <dbReference type="ARBA" id="ARBA00022723"/>
    </source>
</evidence>